<keyword evidence="2" id="KW-1185">Reference proteome</keyword>
<dbReference type="EMBL" id="JAINUG010000763">
    <property type="protein sequence ID" value="KAJ8362103.1"/>
    <property type="molecule type" value="Genomic_DNA"/>
</dbReference>
<dbReference type="AlphaFoldDB" id="A0AAD7VYT8"/>
<dbReference type="Proteomes" id="UP001221898">
    <property type="component" value="Unassembled WGS sequence"/>
</dbReference>
<gene>
    <name evidence="1" type="ORF">AAFF_G00396670</name>
</gene>
<accession>A0AAD7VYT8</accession>
<protein>
    <submittedName>
        <fullName evidence="1">Uncharacterized protein</fullName>
    </submittedName>
</protein>
<reference evidence="1" key="1">
    <citation type="journal article" date="2023" name="Science">
        <title>Genome structures resolve the early diversification of teleost fishes.</title>
        <authorList>
            <person name="Parey E."/>
            <person name="Louis A."/>
            <person name="Montfort J."/>
            <person name="Bouchez O."/>
            <person name="Roques C."/>
            <person name="Iampietro C."/>
            <person name="Lluch J."/>
            <person name="Castinel A."/>
            <person name="Donnadieu C."/>
            <person name="Desvignes T."/>
            <person name="Floi Bucao C."/>
            <person name="Jouanno E."/>
            <person name="Wen M."/>
            <person name="Mejri S."/>
            <person name="Dirks R."/>
            <person name="Jansen H."/>
            <person name="Henkel C."/>
            <person name="Chen W.J."/>
            <person name="Zahm M."/>
            <person name="Cabau C."/>
            <person name="Klopp C."/>
            <person name="Thompson A.W."/>
            <person name="Robinson-Rechavi M."/>
            <person name="Braasch I."/>
            <person name="Lecointre G."/>
            <person name="Bobe J."/>
            <person name="Postlethwait J.H."/>
            <person name="Berthelot C."/>
            <person name="Roest Crollius H."/>
            <person name="Guiguen Y."/>
        </authorList>
    </citation>
    <scope>NUCLEOTIDE SEQUENCE</scope>
    <source>
        <strain evidence="1">NC1722</strain>
    </source>
</reference>
<sequence length="90" mass="9959">MTVAVEILSCLRERDTKPQTARTSNKHNPFFLLPLKNQKQKVSDEAVCRRLSGRIGSQRLGLKCSSLGTQTFRHGAFPGGRVVLPSHDQG</sequence>
<evidence type="ECO:0000313" key="2">
    <source>
        <dbReference type="Proteomes" id="UP001221898"/>
    </source>
</evidence>
<evidence type="ECO:0000313" key="1">
    <source>
        <dbReference type="EMBL" id="KAJ8362103.1"/>
    </source>
</evidence>
<proteinExistence type="predicted"/>
<comment type="caution">
    <text evidence="1">The sequence shown here is derived from an EMBL/GenBank/DDBJ whole genome shotgun (WGS) entry which is preliminary data.</text>
</comment>
<organism evidence="1 2">
    <name type="scientific">Aldrovandia affinis</name>
    <dbReference type="NCBI Taxonomy" id="143900"/>
    <lineage>
        <taxon>Eukaryota</taxon>
        <taxon>Metazoa</taxon>
        <taxon>Chordata</taxon>
        <taxon>Craniata</taxon>
        <taxon>Vertebrata</taxon>
        <taxon>Euteleostomi</taxon>
        <taxon>Actinopterygii</taxon>
        <taxon>Neopterygii</taxon>
        <taxon>Teleostei</taxon>
        <taxon>Notacanthiformes</taxon>
        <taxon>Halosauridae</taxon>
        <taxon>Aldrovandia</taxon>
    </lineage>
</organism>
<name>A0AAD7VYT8_9TELE</name>